<feature type="compositionally biased region" description="Polar residues" evidence="1">
    <location>
        <begin position="69"/>
        <end position="81"/>
    </location>
</feature>
<keyword evidence="2" id="KW-0732">Signal</keyword>
<keyword evidence="4" id="KW-1185">Reference proteome</keyword>
<protein>
    <submittedName>
        <fullName evidence="3">Uncharacterized protein</fullName>
    </submittedName>
</protein>
<dbReference type="Proteomes" id="UP000321157">
    <property type="component" value="Unassembled WGS sequence"/>
</dbReference>
<name>A0A511V5B8_9BACL</name>
<evidence type="ECO:0000313" key="3">
    <source>
        <dbReference type="EMBL" id="GEN33301.1"/>
    </source>
</evidence>
<dbReference type="AlphaFoldDB" id="A0A511V5B8"/>
<feature type="signal peptide" evidence="2">
    <location>
        <begin position="1"/>
        <end position="35"/>
    </location>
</feature>
<dbReference type="OrthoDB" id="2974642at2"/>
<reference evidence="3 4" key="1">
    <citation type="submission" date="2019-07" db="EMBL/GenBank/DDBJ databases">
        <title>Whole genome shotgun sequence of Aneurinibacillus danicus NBRC 102444.</title>
        <authorList>
            <person name="Hosoyama A."/>
            <person name="Uohara A."/>
            <person name="Ohji S."/>
            <person name="Ichikawa N."/>
        </authorList>
    </citation>
    <scope>NUCLEOTIDE SEQUENCE [LARGE SCALE GENOMIC DNA]</scope>
    <source>
        <strain evidence="3 4">NBRC 102444</strain>
    </source>
</reference>
<dbReference type="RefSeq" id="WP_146808593.1">
    <property type="nucleotide sequence ID" value="NZ_BJXX01000036.1"/>
</dbReference>
<proteinExistence type="predicted"/>
<feature type="region of interest" description="Disordered" evidence="1">
    <location>
        <begin position="57"/>
        <end position="81"/>
    </location>
</feature>
<organism evidence="3 4">
    <name type="scientific">Aneurinibacillus danicus</name>
    <dbReference type="NCBI Taxonomy" id="267746"/>
    <lineage>
        <taxon>Bacteria</taxon>
        <taxon>Bacillati</taxon>
        <taxon>Bacillota</taxon>
        <taxon>Bacilli</taxon>
        <taxon>Bacillales</taxon>
        <taxon>Paenibacillaceae</taxon>
        <taxon>Aneurinibacillus group</taxon>
        <taxon>Aneurinibacillus</taxon>
    </lineage>
</organism>
<feature type="chain" id="PRO_5022016568" evidence="2">
    <location>
        <begin position="36"/>
        <end position="192"/>
    </location>
</feature>
<comment type="caution">
    <text evidence="3">The sequence shown here is derived from an EMBL/GenBank/DDBJ whole genome shotgun (WGS) entry which is preliminary data.</text>
</comment>
<evidence type="ECO:0000256" key="2">
    <source>
        <dbReference type="SAM" id="SignalP"/>
    </source>
</evidence>
<sequence>MKKENVKKIKHLSFVLGAITLSMSLLFTTPTPASASTETQNSKTIPSTIKDITATEPSTTELQGPKNFVSPSESLQGSRNFSSSSENNIISELMSSGLQYYTFGETSFQSYVWVRGGYVFPYVQFIDAEVASGTAHIAYEYYDQNGKFLYRDERKGSGWLVANPERGPMKIKIVNLGSSKVTLKYGNVGYYN</sequence>
<evidence type="ECO:0000313" key="4">
    <source>
        <dbReference type="Proteomes" id="UP000321157"/>
    </source>
</evidence>
<accession>A0A511V5B8</accession>
<gene>
    <name evidence="3" type="ORF">ADA01nite_07610</name>
</gene>
<evidence type="ECO:0000256" key="1">
    <source>
        <dbReference type="SAM" id="MobiDB-lite"/>
    </source>
</evidence>
<dbReference type="EMBL" id="BJXX01000036">
    <property type="protein sequence ID" value="GEN33301.1"/>
    <property type="molecule type" value="Genomic_DNA"/>
</dbReference>